<reference evidence="6 7" key="1">
    <citation type="journal article" date="2006" name="Nature">
        <title>Global trends of whole-genome duplications revealed by the ciliate Paramecium tetraurelia.</title>
        <authorList>
            <consortium name="Genoscope"/>
            <person name="Aury J.-M."/>
            <person name="Jaillon O."/>
            <person name="Duret L."/>
            <person name="Noel B."/>
            <person name="Jubin C."/>
            <person name="Porcel B.M."/>
            <person name="Segurens B."/>
            <person name="Daubin V."/>
            <person name="Anthouard V."/>
            <person name="Aiach N."/>
            <person name="Arnaiz O."/>
            <person name="Billaut A."/>
            <person name="Beisson J."/>
            <person name="Blanc I."/>
            <person name="Bouhouche K."/>
            <person name="Camara F."/>
            <person name="Duharcourt S."/>
            <person name="Guigo R."/>
            <person name="Gogendeau D."/>
            <person name="Katinka M."/>
            <person name="Keller A.-M."/>
            <person name="Kissmehl R."/>
            <person name="Klotz C."/>
            <person name="Koll F."/>
            <person name="Le Moue A."/>
            <person name="Lepere C."/>
            <person name="Malinsky S."/>
            <person name="Nowacki M."/>
            <person name="Nowak J.K."/>
            <person name="Plattner H."/>
            <person name="Poulain J."/>
            <person name="Ruiz F."/>
            <person name="Serrano V."/>
            <person name="Zagulski M."/>
            <person name="Dessen P."/>
            <person name="Betermier M."/>
            <person name="Weissenbach J."/>
            <person name="Scarpelli C."/>
            <person name="Schachter V."/>
            <person name="Sperling L."/>
            <person name="Meyer E."/>
            <person name="Cohen J."/>
            <person name="Wincker P."/>
        </authorList>
    </citation>
    <scope>NUCLEOTIDE SEQUENCE [LARGE SCALE GENOMIC DNA]</scope>
    <source>
        <strain evidence="6 7">Stock d4-2</strain>
    </source>
</reference>
<dbReference type="KEGG" id="ptm:GSPATT00014872001"/>
<protein>
    <recommendedName>
        <fullName evidence="5">Protein kinase domain-containing protein</fullName>
    </recommendedName>
</protein>
<dbReference type="PROSITE" id="PS50011">
    <property type="entry name" value="PROTEIN_KINASE_DOM"/>
    <property type="match status" value="1"/>
</dbReference>
<dbReference type="OMA" id="ECCVKKF"/>
<dbReference type="GO" id="GO:0005737">
    <property type="term" value="C:cytoplasm"/>
    <property type="evidence" value="ECO:0000318"/>
    <property type="project" value="GO_Central"/>
</dbReference>
<dbReference type="eggNOG" id="KOG1826">
    <property type="taxonomic scope" value="Eukaryota"/>
</dbReference>
<keyword evidence="7" id="KW-1185">Reference proteome</keyword>
<dbReference type="STRING" id="5888.A0DA98"/>
<evidence type="ECO:0000313" key="6">
    <source>
        <dbReference type="EMBL" id="CAK79965.1"/>
    </source>
</evidence>
<dbReference type="GO" id="GO:0016020">
    <property type="term" value="C:membrane"/>
    <property type="evidence" value="ECO:0000318"/>
    <property type="project" value="GO_Central"/>
</dbReference>
<dbReference type="PANTHER" id="PTHR24348">
    <property type="entry name" value="SERINE/THREONINE-PROTEIN KINASE UNC-51-RELATED"/>
    <property type="match status" value="1"/>
</dbReference>
<dbReference type="GO" id="GO:0010506">
    <property type="term" value="P:regulation of autophagy"/>
    <property type="evidence" value="ECO:0000318"/>
    <property type="project" value="GO_Central"/>
</dbReference>
<feature type="domain" description="Protein kinase" evidence="5">
    <location>
        <begin position="30"/>
        <end position="304"/>
    </location>
</feature>
<dbReference type="Proteomes" id="UP000000600">
    <property type="component" value="Unassembled WGS sequence"/>
</dbReference>
<name>A0DA98_PARTE</name>
<dbReference type="InterPro" id="IPR045269">
    <property type="entry name" value="Atg1-like"/>
</dbReference>
<dbReference type="PANTHER" id="PTHR24348:SF22">
    <property type="entry name" value="NON-SPECIFIC SERINE_THREONINE PROTEIN KINASE"/>
    <property type="match status" value="1"/>
</dbReference>
<gene>
    <name evidence="6" type="ORF">GSPATT00014872001</name>
</gene>
<dbReference type="GO" id="GO:0000407">
    <property type="term" value="C:phagophore assembly site"/>
    <property type="evidence" value="ECO:0000318"/>
    <property type="project" value="GO_Central"/>
</dbReference>
<dbReference type="GO" id="GO:0005829">
    <property type="term" value="C:cytosol"/>
    <property type="evidence" value="ECO:0000318"/>
    <property type="project" value="GO_Central"/>
</dbReference>
<keyword evidence="1" id="KW-0808">Transferase</keyword>
<evidence type="ECO:0000256" key="4">
    <source>
        <dbReference type="ARBA" id="ARBA00022840"/>
    </source>
</evidence>
<dbReference type="InterPro" id="IPR011009">
    <property type="entry name" value="Kinase-like_dom_sf"/>
</dbReference>
<evidence type="ECO:0000259" key="5">
    <source>
        <dbReference type="PROSITE" id="PS50011"/>
    </source>
</evidence>
<dbReference type="GeneID" id="5033147"/>
<dbReference type="GO" id="GO:0000045">
    <property type="term" value="P:autophagosome assembly"/>
    <property type="evidence" value="ECO:0000318"/>
    <property type="project" value="GO_Central"/>
</dbReference>
<evidence type="ECO:0000256" key="2">
    <source>
        <dbReference type="ARBA" id="ARBA00022741"/>
    </source>
</evidence>
<keyword evidence="4" id="KW-0067">ATP-binding</keyword>
<dbReference type="CDD" id="cd14014">
    <property type="entry name" value="STKc_PknB_like"/>
    <property type="match status" value="1"/>
</dbReference>
<organism evidence="6 7">
    <name type="scientific">Paramecium tetraurelia</name>
    <dbReference type="NCBI Taxonomy" id="5888"/>
    <lineage>
        <taxon>Eukaryota</taxon>
        <taxon>Sar</taxon>
        <taxon>Alveolata</taxon>
        <taxon>Ciliophora</taxon>
        <taxon>Intramacronucleata</taxon>
        <taxon>Oligohymenophorea</taxon>
        <taxon>Peniculida</taxon>
        <taxon>Parameciidae</taxon>
        <taxon>Paramecium</taxon>
    </lineage>
</organism>
<dbReference type="GO" id="GO:0004674">
    <property type="term" value="F:protein serine/threonine kinase activity"/>
    <property type="evidence" value="ECO:0000318"/>
    <property type="project" value="GO_Central"/>
</dbReference>
<accession>A0DA98</accession>
<dbReference type="Gene3D" id="1.10.510.10">
    <property type="entry name" value="Transferase(Phosphotransferase) domain 1"/>
    <property type="match status" value="1"/>
</dbReference>
<dbReference type="Pfam" id="PF00069">
    <property type="entry name" value="Pkinase"/>
    <property type="match status" value="1"/>
</dbReference>
<evidence type="ECO:0000313" key="7">
    <source>
        <dbReference type="Proteomes" id="UP000000600"/>
    </source>
</evidence>
<dbReference type="SUPFAM" id="SSF56112">
    <property type="entry name" value="Protein kinase-like (PK-like)"/>
    <property type="match status" value="1"/>
</dbReference>
<dbReference type="HOGENOM" id="CLU_610410_0_0_1"/>
<dbReference type="SMART" id="SM00220">
    <property type="entry name" value="S_TKc"/>
    <property type="match status" value="1"/>
</dbReference>
<dbReference type="FunFam" id="3.30.200.20:FF:001131">
    <property type="entry name" value="Protein CBG00447"/>
    <property type="match status" value="1"/>
</dbReference>
<keyword evidence="3" id="KW-0418">Kinase</keyword>
<dbReference type="InterPro" id="IPR000719">
    <property type="entry name" value="Prot_kinase_dom"/>
</dbReference>
<dbReference type="AlphaFoldDB" id="A0DA98"/>
<dbReference type="OrthoDB" id="295697at2759"/>
<dbReference type="GO" id="GO:0005776">
    <property type="term" value="C:autophagosome"/>
    <property type="evidence" value="ECO:0000318"/>
    <property type="project" value="GO_Central"/>
</dbReference>
<sequence>MKKVDQELFKTVAANNIIYLNIDKGLVYIPSQQIDPDAGNNGEIFKGYIAYNTDKQQECCVKKFPIPSYNQSLFDNLHQELIFGRQLVHKNIVKFYECSYSNNNFYMFMEYCNGESLAKKMSLGYEDDLMSTKIFPEEQALDVMQQIIDALIYMKQLSYDGKSGAVHRDIKPDNIMFSDGVPKLIDFGMARFMDRPTITPYKGSPIYMSPQNLKQGRYDLEKNDVWGVGMILYQLVEGVFPWKTELSSIEDLKKAQESIRNNIKFSNKVSEGLQKLIRHMLQYEEKDRCNWEQVIEYDLMKPYFCHLNRPEINELERLVKNYELISQLQGELNLEQINKYVLDLTLTKTHQLREFLPINSQLDQKINQLYLQRILQKRKFHKFKSETALKRKLSQILVKYLEQMIVDTINEAQLMSLNFFCQIVISLYKKDLEMTDNLTLESLLQLARL</sequence>
<keyword evidence="2" id="KW-0547">Nucleotide-binding</keyword>
<dbReference type="RefSeq" id="XP_001447362.1">
    <property type="nucleotide sequence ID" value="XM_001447325.1"/>
</dbReference>
<dbReference type="InParanoid" id="A0DA98"/>
<dbReference type="Gene3D" id="3.30.200.20">
    <property type="entry name" value="Phosphorylase Kinase, domain 1"/>
    <property type="match status" value="1"/>
</dbReference>
<proteinExistence type="predicted"/>
<dbReference type="EMBL" id="CT868352">
    <property type="protein sequence ID" value="CAK79965.1"/>
    <property type="molecule type" value="Genomic_DNA"/>
</dbReference>
<dbReference type="GO" id="GO:0005524">
    <property type="term" value="F:ATP binding"/>
    <property type="evidence" value="ECO:0007669"/>
    <property type="project" value="UniProtKB-KW"/>
</dbReference>
<evidence type="ECO:0000256" key="1">
    <source>
        <dbReference type="ARBA" id="ARBA00022679"/>
    </source>
</evidence>
<evidence type="ECO:0000256" key="3">
    <source>
        <dbReference type="ARBA" id="ARBA00022777"/>
    </source>
</evidence>